<organism evidence="1">
    <name type="scientific">marine metagenome</name>
    <dbReference type="NCBI Taxonomy" id="408172"/>
    <lineage>
        <taxon>unclassified sequences</taxon>
        <taxon>metagenomes</taxon>
        <taxon>ecological metagenomes</taxon>
    </lineage>
</organism>
<name>A0A382BZC9_9ZZZZ</name>
<dbReference type="AlphaFoldDB" id="A0A382BZC9"/>
<gene>
    <name evidence="1" type="ORF">METZ01_LOCUS171705</name>
</gene>
<sequence length="24" mass="2724">MFSYMQIGKPIHGAHILIKALLEL</sequence>
<evidence type="ECO:0000313" key="1">
    <source>
        <dbReference type="EMBL" id="SVB18851.1"/>
    </source>
</evidence>
<reference evidence="1" key="1">
    <citation type="submission" date="2018-05" db="EMBL/GenBank/DDBJ databases">
        <authorList>
            <person name="Lanie J.A."/>
            <person name="Ng W.-L."/>
            <person name="Kazmierczak K.M."/>
            <person name="Andrzejewski T.M."/>
            <person name="Davidsen T.M."/>
            <person name="Wayne K.J."/>
            <person name="Tettelin H."/>
            <person name="Glass J.I."/>
            <person name="Rusch D."/>
            <person name="Podicherti R."/>
            <person name="Tsui H.-C.T."/>
            <person name="Winkler M.E."/>
        </authorList>
    </citation>
    <scope>NUCLEOTIDE SEQUENCE</scope>
</reference>
<dbReference type="EMBL" id="UINC01031969">
    <property type="protein sequence ID" value="SVB18851.1"/>
    <property type="molecule type" value="Genomic_DNA"/>
</dbReference>
<protein>
    <submittedName>
        <fullName evidence="1">Uncharacterized protein</fullName>
    </submittedName>
</protein>
<proteinExistence type="predicted"/>
<accession>A0A382BZC9</accession>